<keyword evidence="6" id="KW-0482">Metalloprotease</keyword>
<dbReference type="Proteomes" id="UP000075424">
    <property type="component" value="Unassembled WGS sequence"/>
</dbReference>
<reference evidence="8 9" key="1">
    <citation type="submission" date="2016-01" db="EMBL/GenBank/DDBJ databases">
        <title>Draft Genome Sequences of Seven Thermophilic Sporeformers Isolated from Foods.</title>
        <authorList>
            <person name="Berendsen E.M."/>
            <person name="Wells-Bennik M.H."/>
            <person name="Krawcyk A.O."/>
            <person name="De Jong A."/>
            <person name="Holsappel S."/>
            <person name="Eijlander R.T."/>
            <person name="Kuipers O.P."/>
        </authorList>
    </citation>
    <scope>NUCLEOTIDE SEQUENCE [LARGE SCALE GENOMIC DNA]</scope>
    <source>
        <strain evidence="8 9">B4109</strain>
    </source>
</reference>
<dbReference type="GO" id="GO:0008237">
    <property type="term" value="F:metallopeptidase activity"/>
    <property type="evidence" value="ECO:0007669"/>
    <property type="project" value="UniProtKB-KW"/>
</dbReference>
<protein>
    <recommendedName>
        <fullName evidence="7">MPN domain-containing protein</fullName>
    </recommendedName>
</protein>
<gene>
    <name evidence="8" type="ORF">B4109_3020</name>
</gene>
<evidence type="ECO:0000256" key="6">
    <source>
        <dbReference type="ARBA" id="ARBA00023049"/>
    </source>
</evidence>
<evidence type="ECO:0000256" key="4">
    <source>
        <dbReference type="ARBA" id="ARBA00022801"/>
    </source>
</evidence>
<organism evidence="8 9">
    <name type="scientific">Geobacillus stearothermophilus</name>
    <name type="common">Bacillus stearothermophilus</name>
    <dbReference type="NCBI Taxonomy" id="1422"/>
    <lineage>
        <taxon>Bacteria</taxon>
        <taxon>Bacillati</taxon>
        <taxon>Bacillota</taxon>
        <taxon>Bacilli</taxon>
        <taxon>Bacillales</taxon>
        <taxon>Anoxybacillaceae</taxon>
        <taxon>Geobacillus</taxon>
    </lineage>
</organism>
<feature type="domain" description="MPN" evidence="7">
    <location>
        <begin position="33"/>
        <end position="158"/>
    </location>
</feature>
<dbReference type="Pfam" id="PF04002">
    <property type="entry name" value="RadC"/>
    <property type="match status" value="1"/>
</dbReference>
<dbReference type="PATRIC" id="fig|1422.18.peg.2017"/>
<dbReference type="GeneID" id="89613236"/>
<evidence type="ECO:0000256" key="3">
    <source>
        <dbReference type="ARBA" id="ARBA00022723"/>
    </source>
</evidence>
<dbReference type="InterPro" id="IPR025657">
    <property type="entry name" value="RadC_JAB"/>
</dbReference>
<dbReference type="InterPro" id="IPR001405">
    <property type="entry name" value="UPF0758"/>
</dbReference>
<dbReference type="InterPro" id="IPR020891">
    <property type="entry name" value="UPF0758_CS"/>
</dbReference>
<dbReference type="InterPro" id="IPR037518">
    <property type="entry name" value="MPN"/>
</dbReference>
<dbReference type="AlphaFoldDB" id="A0A150MVQ7"/>
<keyword evidence="2" id="KW-0645">Protease</keyword>
<comment type="similarity">
    <text evidence="1">Belongs to the UPF0758 family.</text>
</comment>
<dbReference type="PANTHER" id="PTHR30471:SF3">
    <property type="entry name" value="UPF0758 PROTEIN YEES-RELATED"/>
    <property type="match status" value="1"/>
</dbReference>
<name>A0A150MVQ7_GEOSE</name>
<evidence type="ECO:0000256" key="1">
    <source>
        <dbReference type="ARBA" id="ARBA00010243"/>
    </source>
</evidence>
<keyword evidence="5" id="KW-0862">Zinc</keyword>
<dbReference type="GO" id="GO:0046872">
    <property type="term" value="F:metal ion binding"/>
    <property type="evidence" value="ECO:0007669"/>
    <property type="project" value="UniProtKB-KW"/>
</dbReference>
<dbReference type="PANTHER" id="PTHR30471">
    <property type="entry name" value="DNA REPAIR PROTEIN RADC"/>
    <property type="match status" value="1"/>
</dbReference>
<sequence>MNYAQKYPTKRYLKFERIVKEKVNAGYYHIPEAITSPEAAVDTVCSVLGIHKETQEAFVVAFLNTKNKVIGLEEIHRGSANASIVSPRDVFKMALMKNAVGIICFHNHPSGDPTPSKEDVEMTKRLRDAGEIIGIQLLDHIIIGDEETYVSLRERGVI</sequence>
<proteinExistence type="inferred from homology"/>
<evidence type="ECO:0000256" key="2">
    <source>
        <dbReference type="ARBA" id="ARBA00022670"/>
    </source>
</evidence>
<dbReference type="PROSITE" id="PS50249">
    <property type="entry name" value="MPN"/>
    <property type="match status" value="1"/>
</dbReference>
<keyword evidence="4" id="KW-0378">Hydrolase</keyword>
<dbReference type="EMBL" id="LQYV01000024">
    <property type="protein sequence ID" value="KYD28557.1"/>
    <property type="molecule type" value="Genomic_DNA"/>
</dbReference>
<accession>A0A150MVQ7</accession>
<keyword evidence="3" id="KW-0479">Metal-binding</keyword>
<evidence type="ECO:0000313" key="9">
    <source>
        <dbReference type="Proteomes" id="UP000075424"/>
    </source>
</evidence>
<comment type="caution">
    <text evidence="8">The sequence shown here is derived from an EMBL/GenBank/DDBJ whole genome shotgun (WGS) entry which is preliminary data.</text>
</comment>
<evidence type="ECO:0000313" key="8">
    <source>
        <dbReference type="EMBL" id="KYD28557.1"/>
    </source>
</evidence>
<dbReference type="GO" id="GO:0006508">
    <property type="term" value="P:proteolysis"/>
    <property type="evidence" value="ECO:0007669"/>
    <property type="project" value="UniProtKB-KW"/>
</dbReference>
<dbReference type="RefSeq" id="WP_053532663.1">
    <property type="nucleotide sequence ID" value="NZ_JARMRZ010000101.1"/>
</dbReference>
<dbReference type="PROSITE" id="PS01302">
    <property type="entry name" value="UPF0758"/>
    <property type="match status" value="1"/>
</dbReference>
<dbReference type="SUPFAM" id="SSF102712">
    <property type="entry name" value="JAB1/MPN domain"/>
    <property type="match status" value="1"/>
</dbReference>
<dbReference type="NCBIfam" id="TIGR00608">
    <property type="entry name" value="radc"/>
    <property type="match status" value="1"/>
</dbReference>
<evidence type="ECO:0000256" key="5">
    <source>
        <dbReference type="ARBA" id="ARBA00022833"/>
    </source>
</evidence>
<dbReference type="CDD" id="cd08071">
    <property type="entry name" value="MPN_DUF2466"/>
    <property type="match status" value="1"/>
</dbReference>
<dbReference type="Gene3D" id="3.40.140.10">
    <property type="entry name" value="Cytidine Deaminase, domain 2"/>
    <property type="match status" value="1"/>
</dbReference>
<evidence type="ECO:0000259" key="7">
    <source>
        <dbReference type="PROSITE" id="PS50249"/>
    </source>
</evidence>